<proteinExistence type="predicted"/>
<gene>
    <name evidence="2" type="ORF">DC3_21110</name>
</gene>
<comment type="caution">
    <text evidence="2">The sequence shown here is derived from an EMBL/GenBank/DDBJ whole genome shotgun (WGS) entry which is preliminary data.</text>
</comment>
<evidence type="ECO:0000259" key="1">
    <source>
        <dbReference type="PROSITE" id="PS51462"/>
    </source>
</evidence>
<name>A0A511N250_DEIC1</name>
<dbReference type="PANTHER" id="PTHR43736">
    <property type="entry name" value="ADP-RIBOSE PYROPHOSPHATASE"/>
    <property type="match status" value="1"/>
</dbReference>
<evidence type="ECO:0000313" key="2">
    <source>
        <dbReference type="EMBL" id="GEM46476.1"/>
    </source>
</evidence>
<evidence type="ECO:0000313" key="3">
    <source>
        <dbReference type="Proteomes" id="UP000321306"/>
    </source>
</evidence>
<accession>A0A511N250</accession>
<keyword evidence="3" id="KW-1185">Reference proteome</keyword>
<protein>
    <recommendedName>
        <fullName evidence="1">Nudix hydrolase domain-containing protein</fullName>
    </recommendedName>
</protein>
<reference evidence="2 3" key="1">
    <citation type="submission" date="2019-07" db="EMBL/GenBank/DDBJ databases">
        <title>Whole genome shotgun sequence of Deinococcus cellulosilyticus NBRC 106333.</title>
        <authorList>
            <person name="Hosoyama A."/>
            <person name="Uohara A."/>
            <person name="Ohji S."/>
            <person name="Ichikawa N."/>
        </authorList>
    </citation>
    <scope>NUCLEOTIDE SEQUENCE [LARGE SCALE GENOMIC DNA]</scope>
    <source>
        <strain evidence="2 3">NBRC 106333</strain>
    </source>
</reference>
<dbReference type="AlphaFoldDB" id="A0A511N250"/>
<dbReference type="RefSeq" id="WP_146884292.1">
    <property type="nucleotide sequence ID" value="NZ_BJXB01000008.1"/>
</dbReference>
<dbReference type="InterPro" id="IPR015797">
    <property type="entry name" value="NUDIX_hydrolase-like_dom_sf"/>
</dbReference>
<sequence length="137" mass="15439">MDRFKVAVEVVVEKDRKYLVNLRLPSDVDAAGTLCFPGGKVDQHEIMDGVLEHVAAREVLEETGIHIQNVRYVYSTTTLHGEQPVLFITFLADYASGEIVPQPEETAGVFWMAPEDLRKDPRTPAWILETVLRCEAQ</sequence>
<feature type="domain" description="Nudix hydrolase" evidence="1">
    <location>
        <begin position="1"/>
        <end position="136"/>
    </location>
</feature>
<dbReference type="Proteomes" id="UP000321306">
    <property type="component" value="Unassembled WGS sequence"/>
</dbReference>
<dbReference type="OrthoDB" id="3531896at2"/>
<dbReference type="PROSITE" id="PS51462">
    <property type="entry name" value="NUDIX"/>
    <property type="match status" value="1"/>
</dbReference>
<dbReference type="SUPFAM" id="SSF55811">
    <property type="entry name" value="Nudix"/>
    <property type="match status" value="1"/>
</dbReference>
<dbReference type="InterPro" id="IPR000086">
    <property type="entry name" value="NUDIX_hydrolase_dom"/>
</dbReference>
<dbReference type="EMBL" id="BJXB01000008">
    <property type="protein sequence ID" value="GEM46476.1"/>
    <property type="molecule type" value="Genomic_DNA"/>
</dbReference>
<dbReference type="Pfam" id="PF00293">
    <property type="entry name" value="NUDIX"/>
    <property type="match status" value="1"/>
</dbReference>
<organism evidence="2 3">
    <name type="scientific">Deinococcus cellulosilyticus (strain DSM 18568 / NBRC 106333 / KACC 11606 / 5516J-15)</name>
    <dbReference type="NCBI Taxonomy" id="1223518"/>
    <lineage>
        <taxon>Bacteria</taxon>
        <taxon>Thermotogati</taxon>
        <taxon>Deinococcota</taxon>
        <taxon>Deinococci</taxon>
        <taxon>Deinococcales</taxon>
        <taxon>Deinococcaceae</taxon>
        <taxon>Deinococcus</taxon>
    </lineage>
</organism>
<dbReference type="Gene3D" id="3.90.79.10">
    <property type="entry name" value="Nucleoside Triphosphate Pyrophosphohydrolase"/>
    <property type="match status" value="1"/>
</dbReference>
<dbReference type="PANTHER" id="PTHR43736:SF1">
    <property type="entry name" value="DIHYDRONEOPTERIN TRIPHOSPHATE DIPHOSPHATASE"/>
    <property type="match status" value="1"/>
</dbReference>